<evidence type="ECO:0000313" key="2">
    <source>
        <dbReference type="Proteomes" id="UP000821865"/>
    </source>
</evidence>
<accession>A0ACB8DA02</accession>
<name>A0ACB8DA02_DERSI</name>
<comment type="caution">
    <text evidence="1">The sequence shown here is derived from an EMBL/GenBank/DDBJ whole genome shotgun (WGS) entry which is preliminary data.</text>
</comment>
<proteinExistence type="predicted"/>
<sequence length="354" mass="40331">MEGVMDSIGLMSEVDQLFHARNPLFILRQFLGVTYNRMRLLMERNTFLSSLLYNLRFIMNVLFVKDSFGLVFMMTFLMRDVDELFHGVQALFMFLTFTVRQPHSTWAPLAKFFLFQFHFRLVTGVSLDRSHRHSAAPGRKYVFAMDMAYHAFEWCLFFVNFYQWPPPTLSPVHVLAQSFQALTLLYHSYVIWTFVRWIKLTLPIVQLVSAQPEDGAGHLLSPAMSRLLLSLLEAQGGNVPLLRLLERVLRLQERVRNLAQILENQQLQVGDAGAAINVLRPGPRRSVALPLGASALGAGSTDPPHVRRERAAERPSGAYADNHRELQELRTGESSETTGRAELPPHGPHYEAPM</sequence>
<keyword evidence="2" id="KW-1185">Reference proteome</keyword>
<reference evidence="1" key="1">
    <citation type="submission" date="2020-05" db="EMBL/GenBank/DDBJ databases">
        <title>Large-scale comparative analyses of tick genomes elucidate their genetic diversity and vector capacities.</title>
        <authorList>
            <person name="Jia N."/>
            <person name="Wang J."/>
            <person name="Shi W."/>
            <person name="Du L."/>
            <person name="Sun Y."/>
            <person name="Zhan W."/>
            <person name="Jiang J."/>
            <person name="Wang Q."/>
            <person name="Zhang B."/>
            <person name="Ji P."/>
            <person name="Sakyi L.B."/>
            <person name="Cui X."/>
            <person name="Yuan T."/>
            <person name="Jiang B."/>
            <person name="Yang W."/>
            <person name="Lam T.T.-Y."/>
            <person name="Chang Q."/>
            <person name="Ding S."/>
            <person name="Wang X."/>
            <person name="Zhu J."/>
            <person name="Ruan X."/>
            <person name="Zhao L."/>
            <person name="Wei J."/>
            <person name="Que T."/>
            <person name="Du C."/>
            <person name="Cheng J."/>
            <person name="Dai P."/>
            <person name="Han X."/>
            <person name="Huang E."/>
            <person name="Gao Y."/>
            <person name="Liu J."/>
            <person name="Shao H."/>
            <person name="Ye R."/>
            <person name="Li L."/>
            <person name="Wei W."/>
            <person name="Wang X."/>
            <person name="Wang C."/>
            <person name="Yang T."/>
            <person name="Huo Q."/>
            <person name="Li W."/>
            <person name="Guo W."/>
            <person name="Chen H."/>
            <person name="Zhou L."/>
            <person name="Ni X."/>
            <person name="Tian J."/>
            <person name="Zhou Y."/>
            <person name="Sheng Y."/>
            <person name="Liu T."/>
            <person name="Pan Y."/>
            <person name="Xia L."/>
            <person name="Li J."/>
            <person name="Zhao F."/>
            <person name="Cao W."/>
        </authorList>
    </citation>
    <scope>NUCLEOTIDE SEQUENCE</scope>
    <source>
        <strain evidence="1">Dsil-2018</strain>
    </source>
</reference>
<evidence type="ECO:0000313" key="1">
    <source>
        <dbReference type="EMBL" id="KAH7964792.1"/>
    </source>
</evidence>
<dbReference type="EMBL" id="CM023471">
    <property type="protein sequence ID" value="KAH7964792.1"/>
    <property type="molecule type" value="Genomic_DNA"/>
</dbReference>
<protein>
    <submittedName>
        <fullName evidence="1">Uncharacterized protein</fullName>
    </submittedName>
</protein>
<gene>
    <name evidence="1" type="ORF">HPB49_001357</name>
</gene>
<dbReference type="Proteomes" id="UP000821865">
    <property type="component" value="Chromosome 2"/>
</dbReference>
<organism evidence="1 2">
    <name type="scientific">Dermacentor silvarum</name>
    <name type="common">Tick</name>
    <dbReference type="NCBI Taxonomy" id="543639"/>
    <lineage>
        <taxon>Eukaryota</taxon>
        <taxon>Metazoa</taxon>
        <taxon>Ecdysozoa</taxon>
        <taxon>Arthropoda</taxon>
        <taxon>Chelicerata</taxon>
        <taxon>Arachnida</taxon>
        <taxon>Acari</taxon>
        <taxon>Parasitiformes</taxon>
        <taxon>Ixodida</taxon>
        <taxon>Ixodoidea</taxon>
        <taxon>Ixodidae</taxon>
        <taxon>Rhipicephalinae</taxon>
        <taxon>Dermacentor</taxon>
    </lineage>
</organism>